<keyword evidence="2" id="KW-1185">Reference proteome</keyword>
<dbReference type="Proteomes" id="UP001054945">
    <property type="component" value="Unassembled WGS sequence"/>
</dbReference>
<dbReference type="EMBL" id="BPLR01020349">
    <property type="protein sequence ID" value="GIX77667.1"/>
    <property type="molecule type" value="Genomic_DNA"/>
</dbReference>
<comment type="caution">
    <text evidence="1">The sequence shown here is derived from an EMBL/GenBank/DDBJ whole genome shotgun (WGS) entry which is preliminary data.</text>
</comment>
<name>A0AAV4N250_CAEEX</name>
<evidence type="ECO:0000313" key="2">
    <source>
        <dbReference type="Proteomes" id="UP001054945"/>
    </source>
</evidence>
<gene>
    <name evidence="1" type="ORF">CEXT_4461</name>
</gene>
<protein>
    <submittedName>
        <fullName evidence="1">Uncharacterized protein</fullName>
    </submittedName>
</protein>
<evidence type="ECO:0000313" key="1">
    <source>
        <dbReference type="EMBL" id="GIX77667.1"/>
    </source>
</evidence>
<organism evidence="1 2">
    <name type="scientific">Caerostris extrusa</name>
    <name type="common">Bark spider</name>
    <name type="synonym">Caerostris bankana</name>
    <dbReference type="NCBI Taxonomy" id="172846"/>
    <lineage>
        <taxon>Eukaryota</taxon>
        <taxon>Metazoa</taxon>
        <taxon>Ecdysozoa</taxon>
        <taxon>Arthropoda</taxon>
        <taxon>Chelicerata</taxon>
        <taxon>Arachnida</taxon>
        <taxon>Araneae</taxon>
        <taxon>Araneomorphae</taxon>
        <taxon>Entelegynae</taxon>
        <taxon>Araneoidea</taxon>
        <taxon>Araneidae</taxon>
        <taxon>Caerostris</taxon>
    </lineage>
</organism>
<sequence length="95" mass="11111">MNVENFKCQLCSMERLSLALQLMNESERQNFVDALRNNIFVSLQEVSFIQFPHPLKVEAWVKKKKTANTRRACKKEPEFIGQLNTQCCVKDESMK</sequence>
<reference evidence="1 2" key="1">
    <citation type="submission" date="2021-06" db="EMBL/GenBank/DDBJ databases">
        <title>Caerostris extrusa draft genome.</title>
        <authorList>
            <person name="Kono N."/>
            <person name="Arakawa K."/>
        </authorList>
    </citation>
    <scope>NUCLEOTIDE SEQUENCE [LARGE SCALE GENOMIC DNA]</scope>
</reference>
<proteinExistence type="predicted"/>
<dbReference type="AlphaFoldDB" id="A0AAV4N250"/>
<accession>A0AAV4N250</accession>